<evidence type="ECO:0000256" key="3">
    <source>
        <dbReference type="ARBA" id="ARBA00023163"/>
    </source>
</evidence>
<organism evidence="5 6">
    <name type="scientific">Loigolactobacillus bifermentans DSM 20003</name>
    <dbReference type="NCBI Taxonomy" id="1423726"/>
    <lineage>
        <taxon>Bacteria</taxon>
        <taxon>Bacillati</taxon>
        <taxon>Bacillota</taxon>
        <taxon>Bacilli</taxon>
        <taxon>Lactobacillales</taxon>
        <taxon>Lactobacillaceae</taxon>
        <taxon>Loigolactobacillus</taxon>
    </lineage>
</organism>
<dbReference type="Gene3D" id="1.10.10.60">
    <property type="entry name" value="Homeodomain-like"/>
    <property type="match status" value="2"/>
</dbReference>
<dbReference type="PROSITE" id="PS01124">
    <property type="entry name" value="HTH_ARAC_FAMILY_2"/>
    <property type="match status" value="1"/>
</dbReference>
<accession>A0A0R1GSF7</accession>
<evidence type="ECO:0000313" key="6">
    <source>
        <dbReference type="Proteomes" id="UP000051461"/>
    </source>
</evidence>
<dbReference type="InterPro" id="IPR014710">
    <property type="entry name" value="RmlC-like_jellyroll"/>
</dbReference>
<dbReference type="SUPFAM" id="SSF46689">
    <property type="entry name" value="Homeodomain-like"/>
    <property type="match status" value="1"/>
</dbReference>
<dbReference type="GO" id="GO:0043565">
    <property type="term" value="F:sequence-specific DNA binding"/>
    <property type="evidence" value="ECO:0007669"/>
    <property type="project" value="InterPro"/>
</dbReference>
<dbReference type="PANTHER" id="PTHR43280:SF28">
    <property type="entry name" value="HTH-TYPE TRANSCRIPTIONAL ACTIVATOR RHAS"/>
    <property type="match status" value="1"/>
</dbReference>
<sequence>MLNNYFFRNRNIYISKHNRFAPYPMHTHQFIEFNYMLRGSCHQIVAGKPLTLHTGDLLLIDEGCAHAIGTLSDNDLLINILFRDQNISIKFLNSMRRSNSILYDFLLRRSAGEQTKINYLLFPQENGHDIQDTLEKIIEEYFLHREFSDTIIKSYLSVLFAKLVRNYRIPAQQKDAHQQLIVSLLTEISSYYQTVNLQQLSKQYGYNKNYLSNLIKKNTGRTFSELVTQQRLIQAHTLVTSTSLPITEIMHKVGINNKNFFYEKYKNYYLVTPGEDRKANK</sequence>
<dbReference type="InterPro" id="IPR037923">
    <property type="entry name" value="HTH-like"/>
</dbReference>
<dbReference type="Proteomes" id="UP000051461">
    <property type="component" value="Unassembled WGS sequence"/>
</dbReference>
<evidence type="ECO:0000313" key="5">
    <source>
        <dbReference type="EMBL" id="KRK37180.1"/>
    </source>
</evidence>
<dbReference type="RefSeq" id="WP_235807479.1">
    <property type="nucleotide sequence ID" value="NZ_AZDA01000054.1"/>
</dbReference>
<dbReference type="Pfam" id="PF07883">
    <property type="entry name" value="Cupin_2"/>
    <property type="match status" value="1"/>
</dbReference>
<dbReference type="PANTHER" id="PTHR43280">
    <property type="entry name" value="ARAC-FAMILY TRANSCRIPTIONAL REGULATOR"/>
    <property type="match status" value="1"/>
</dbReference>
<evidence type="ECO:0000259" key="4">
    <source>
        <dbReference type="PROSITE" id="PS01124"/>
    </source>
</evidence>
<reference evidence="5 6" key="1">
    <citation type="journal article" date="2015" name="Genome Announc.">
        <title>Expanding the biotechnology potential of lactobacilli through comparative genomics of 213 strains and associated genera.</title>
        <authorList>
            <person name="Sun Z."/>
            <person name="Harris H.M."/>
            <person name="McCann A."/>
            <person name="Guo C."/>
            <person name="Argimon S."/>
            <person name="Zhang W."/>
            <person name="Yang X."/>
            <person name="Jeffery I.B."/>
            <person name="Cooney J.C."/>
            <person name="Kagawa T.F."/>
            <person name="Liu W."/>
            <person name="Song Y."/>
            <person name="Salvetti E."/>
            <person name="Wrobel A."/>
            <person name="Rasinkangas P."/>
            <person name="Parkhill J."/>
            <person name="Rea M.C."/>
            <person name="O'Sullivan O."/>
            <person name="Ritari J."/>
            <person name="Douillard F.P."/>
            <person name="Paul Ross R."/>
            <person name="Yang R."/>
            <person name="Briner A.E."/>
            <person name="Felis G.E."/>
            <person name="de Vos W.M."/>
            <person name="Barrangou R."/>
            <person name="Klaenhammer T.R."/>
            <person name="Caufield P.W."/>
            <person name="Cui Y."/>
            <person name="Zhang H."/>
            <person name="O'Toole P.W."/>
        </authorList>
    </citation>
    <scope>NUCLEOTIDE SEQUENCE [LARGE SCALE GENOMIC DNA]</scope>
    <source>
        <strain evidence="5 6">DSM 20003</strain>
    </source>
</reference>
<keyword evidence="3" id="KW-0804">Transcription</keyword>
<dbReference type="InterPro" id="IPR009057">
    <property type="entry name" value="Homeodomain-like_sf"/>
</dbReference>
<keyword evidence="1" id="KW-0805">Transcription regulation</keyword>
<dbReference type="GO" id="GO:0003700">
    <property type="term" value="F:DNA-binding transcription factor activity"/>
    <property type="evidence" value="ECO:0007669"/>
    <property type="project" value="InterPro"/>
</dbReference>
<name>A0A0R1GSF7_9LACO</name>
<dbReference type="Pfam" id="PF12833">
    <property type="entry name" value="HTH_18"/>
    <property type="match status" value="1"/>
</dbReference>
<dbReference type="EMBL" id="AZDA01000054">
    <property type="protein sequence ID" value="KRK37180.1"/>
    <property type="molecule type" value="Genomic_DNA"/>
</dbReference>
<dbReference type="CDD" id="cd06996">
    <property type="entry name" value="cupin_Lmo2851-like_N"/>
    <property type="match status" value="1"/>
</dbReference>
<evidence type="ECO:0000256" key="2">
    <source>
        <dbReference type="ARBA" id="ARBA00023125"/>
    </source>
</evidence>
<dbReference type="STRING" id="1423726.FC07_GL002896"/>
<dbReference type="PATRIC" id="fig|1423726.3.peg.3008"/>
<evidence type="ECO:0000256" key="1">
    <source>
        <dbReference type="ARBA" id="ARBA00023015"/>
    </source>
</evidence>
<keyword evidence="2" id="KW-0238">DNA-binding</keyword>
<proteinExistence type="predicted"/>
<dbReference type="Gene3D" id="2.60.120.10">
    <property type="entry name" value="Jelly Rolls"/>
    <property type="match status" value="1"/>
</dbReference>
<dbReference type="AlphaFoldDB" id="A0A0R1GSF7"/>
<dbReference type="SMART" id="SM00342">
    <property type="entry name" value="HTH_ARAC"/>
    <property type="match status" value="1"/>
</dbReference>
<keyword evidence="6" id="KW-1185">Reference proteome</keyword>
<dbReference type="InterPro" id="IPR018060">
    <property type="entry name" value="HTH_AraC"/>
</dbReference>
<feature type="domain" description="HTH araC/xylS-type" evidence="4">
    <location>
        <begin position="178"/>
        <end position="279"/>
    </location>
</feature>
<dbReference type="InterPro" id="IPR013096">
    <property type="entry name" value="Cupin_2"/>
</dbReference>
<dbReference type="SUPFAM" id="SSF51215">
    <property type="entry name" value="Regulatory protein AraC"/>
    <property type="match status" value="1"/>
</dbReference>
<gene>
    <name evidence="5" type="ORF">FC07_GL002896</name>
</gene>
<comment type="caution">
    <text evidence="5">The sequence shown here is derived from an EMBL/GenBank/DDBJ whole genome shotgun (WGS) entry which is preliminary data.</text>
</comment>
<protein>
    <submittedName>
        <fullName evidence="5">Transcription regulator</fullName>
    </submittedName>
</protein>